<organism evidence="1 2">
    <name type="scientific">Phytophthora megakarya</name>
    <dbReference type="NCBI Taxonomy" id="4795"/>
    <lineage>
        <taxon>Eukaryota</taxon>
        <taxon>Sar</taxon>
        <taxon>Stramenopiles</taxon>
        <taxon>Oomycota</taxon>
        <taxon>Peronosporomycetes</taxon>
        <taxon>Peronosporales</taxon>
        <taxon>Peronosporaceae</taxon>
        <taxon>Phytophthora</taxon>
    </lineage>
</organism>
<protein>
    <submittedName>
        <fullName evidence="1">Uncharacterized protein</fullName>
    </submittedName>
</protein>
<proteinExistence type="predicted"/>
<name>A0A225VRC9_9STRA</name>
<keyword evidence="2" id="KW-1185">Reference proteome</keyword>
<comment type="caution">
    <text evidence="1">The sequence shown here is derived from an EMBL/GenBank/DDBJ whole genome shotgun (WGS) entry which is preliminary data.</text>
</comment>
<accession>A0A225VRC9</accession>
<sequence>MSLLFAQLFPRIKGRAVKTDKTWTQQPAVFGRVATFHFQRHVVESTKSDRAWNKWVKSARPQTVHLLVYEYGIAITKAQYLQEFKETCVTPPVTDRSGAAAEVTLEDMARQLQQHWTDMYQASSVVWRMWANYIARNLNRSTWEADVLLSPSDYILPMLNAANTRLEQHLSNLNRSASMALDVA</sequence>
<reference evidence="2" key="1">
    <citation type="submission" date="2017-03" db="EMBL/GenBank/DDBJ databases">
        <title>Phytopthora megakarya and P. palmivora, two closely related causual agents of cacao black pod achieved similar genome size and gene model numbers by different mechanisms.</title>
        <authorList>
            <person name="Ali S."/>
            <person name="Shao J."/>
            <person name="Larry D.J."/>
            <person name="Kronmiller B."/>
            <person name="Shen D."/>
            <person name="Strem M.D."/>
            <person name="Melnick R.L."/>
            <person name="Guiltinan M.J."/>
            <person name="Tyler B.M."/>
            <person name="Meinhardt L.W."/>
            <person name="Bailey B.A."/>
        </authorList>
    </citation>
    <scope>NUCLEOTIDE SEQUENCE [LARGE SCALE GENOMIC DNA]</scope>
    <source>
        <strain evidence="2">zdho120</strain>
    </source>
</reference>
<dbReference type="AlphaFoldDB" id="A0A225VRC9"/>
<dbReference type="OrthoDB" id="92149at2759"/>
<evidence type="ECO:0000313" key="1">
    <source>
        <dbReference type="EMBL" id="OWZ07875.1"/>
    </source>
</evidence>
<dbReference type="Proteomes" id="UP000198211">
    <property type="component" value="Unassembled WGS sequence"/>
</dbReference>
<evidence type="ECO:0000313" key="2">
    <source>
        <dbReference type="Proteomes" id="UP000198211"/>
    </source>
</evidence>
<dbReference type="EMBL" id="NBNE01003364">
    <property type="protein sequence ID" value="OWZ07875.1"/>
    <property type="molecule type" value="Genomic_DNA"/>
</dbReference>
<gene>
    <name evidence="1" type="ORF">PHMEG_00019670</name>
</gene>